<accession>A0A7H4N472</accession>
<organism evidence="1 2">
    <name type="scientific">Klebsiella variicola</name>
    <dbReference type="NCBI Taxonomy" id="244366"/>
    <lineage>
        <taxon>Bacteria</taxon>
        <taxon>Pseudomonadati</taxon>
        <taxon>Pseudomonadota</taxon>
        <taxon>Gammaproteobacteria</taxon>
        <taxon>Enterobacterales</taxon>
        <taxon>Enterobacteriaceae</taxon>
        <taxon>Klebsiella/Raoultella group</taxon>
        <taxon>Klebsiella</taxon>
        <taxon>Klebsiella pneumoniae complex</taxon>
    </lineage>
</organism>
<evidence type="ECO:0000313" key="1">
    <source>
        <dbReference type="EMBL" id="STV77846.1"/>
    </source>
</evidence>
<gene>
    <name evidence="1" type="ORF">NCTC9177_07426</name>
</gene>
<dbReference type="Proteomes" id="UP000254545">
    <property type="component" value="Unassembled WGS sequence"/>
</dbReference>
<proteinExistence type="predicted"/>
<reference evidence="1 2" key="1">
    <citation type="submission" date="2018-06" db="EMBL/GenBank/DDBJ databases">
        <authorList>
            <consortium name="Pathogen Informatics"/>
            <person name="Doyle S."/>
        </authorList>
    </citation>
    <scope>NUCLEOTIDE SEQUENCE [LARGE SCALE GENOMIC DNA]</scope>
    <source>
        <strain evidence="1 2">NCTC9177</strain>
    </source>
</reference>
<name>A0A7H4N472_KLEVA</name>
<comment type="caution">
    <text evidence="1">The sequence shown here is derived from an EMBL/GenBank/DDBJ whole genome shotgun (WGS) entry which is preliminary data.</text>
</comment>
<evidence type="ECO:0000313" key="2">
    <source>
        <dbReference type="Proteomes" id="UP000254545"/>
    </source>
</evidence>
<dbReference type="EMBL" id="UGKR01000004">
    <property type="protein sequence ID" value="STV77846.1"/>
    <property type="molecule type" value="Genomic_DNA"/>
</dbReference>
<protein>
    <submittedName>
        <fullName evidence="1">Uncharacterized protein</fullName>
    </submittedName>
</protein>
<dbReference type="AlphaFoldDB" id="A0A7H4N472"/>
<sequence length="42" mass="5231">MYRINALWELVRKVYGRREEVETQEVWRIYDDYNVKLLIVNG</sequence>